<keyword evidence="4 5" id="KW-0472">Membrane</keyword>
<evidence type="ECO:0000256" key="2">
    <source>
        <dbReference type="ARBA" id="ARBA00022692"/>
    </source>
</evidence>
<keyword evidence="3 5" id="KW-1133">Transmembrane helix</keyword>
<feature type="transmembrane region" description="Helical" evidence="5">
    <location>
        <begin position="43"/>
        <end position="63"/>
    </location>
</feature>
<dbReference type="AlphaFoldDB" id="A0A2A2IDK8"/>
<sequence length="170" mass="19873">MQFFMWILLCIIIAQRLIELVIANKNEIWMKEQGGVETGERHYKWFIILHSSFFVAMIVEALVRDVTDLELNYFLLFVFIITQIGRIWCIATLGKFWNTKIIVLQDFPLVKKGPYTYIKHPNYIIVGIELFTIPLIFGAIITAIVFPILHILLLMIRIPMEEKALAKANF</sequence>
<feature type="transmembrane region" description="Helical" evidence="5">
    <location>
        <begin position="75"/>
        <end position="97"/>
    </location>
</feature>
<dbReference type="Pfam" id="PF04140">
    <property type="entry name" value="ICMT"/>
    <property type="match status" value="1"/>
</dbReference>
<protein>
    <recommendedName>
        <fullName evidence="8">Isoprenylcysteine carboxyl methyltransferase</fullName>
    </recommendedName>
</protein>
<evidence type="ECO:0000256" key="4">
    <source>
        <dbReference type="ARBA" id="ARBA00023136"/>
    </source>
</evidence>
<dbReference type="InterPro" id="IPR007269">
    <property type="entry name" value="ICMT_MeTrfase"/>
</dbReference>
<organism evidence="6 7">
    <name type="scientific">Virgibacillus profundi</name>
    <dbReference type="NCBI Taxonomy" id="2024555"/>
    <lineage>
        <taxon>Bacteria</taxon>
        <taxon>Bacillati</taxon>
        <taxon>Bacillota</taxon>
        <taxon>Bacilli</taxon>
        <taxon>Bacillales</taxon>
        <taxon>Bacillaceae</taxon>
        <taxon>Virgibacillus</taxon>
    </lineage>
</organism>
<dbReference type="EMBL" id="NPOA01000007">
    <property type="protein sequence ID" value="PAV29458.1"/>
    <property type="molecule type" value="Genomic_DNA"/>
</dbReference>
<evidence type="ECO:0000256" key="5">
    <source>
        <dbReference type="SAM" id="Phobius"/>
    </source>
</evidence>
<proteinExistence type="predicted"/>
<accession>A0A2A2IDK8</accession>
<keyword evidence="2 5" id="KW-0812">Transmembrane</keyword>
<evidence type="ECO:0008006" key="8">
    <source>
        <dbReference type="Google" id="ProtNLM"/>
    </source>
</evidence>
<comment type="subcellular location">
    <subcellularLocation>
        <location evidence="1">Membrane</location>
        <topology evidence="1">Multi-pass membrane protein</topology>
    </subcellularLocation>
</comment>
<feature type="transmembrane region" description="Helical" evidence="5">
    <location>
        <begin position="123"/>
        <end position="156"/>
    </location>
</feature>
<dbReference type="OrthoDB" id="7203053at2"/>
<keyword evidence="7" id="KW-1185">Reference proteome</keyword>
<dbReference type="GO" id="GO:0016020">
    <property type="term" value="C:membrane"/>
    <property type="evidence" value="ECO:0007669"/>
    <property type="project" value="UniProtKB-SubCell"/>
</dbReference>
<reference evidence="6 7" key="1">
    <citation type="submission" date="2017-08" db="EMBL/GenBank/DDBJ databases">
        <title>Virgibacillus indicus sp. nov. and Virgibacillus profoundi sp. nov, two moderately halophilic bacteria isolated from marine sediment by using the Microfluidic Streak Plate.</title>
        <authorList>
            <person name="Xu B."/>
            <person name="Hu B."/>
            <person name="Wang J."/>
            <person name="Zhu Y."/>
            <person name="Huang L."/>
            <person name="Du W."/>
            <person name="Huang Y."/>
        </authorList>
    </citation>
    <scope>NUCLEOTIDE SEQUENCE [LARGE SCALE GENOMIC DNA]</scope>
    <source>
        <strain evidence="6 7">IO3-P3-H5</strain>
    </source>
</reference>
<evidence type="ECO:0000313" key="6">
    <source>
        <dbReference type="EMBL" id="PAV29458.1"/>
    </source>
</evidence>
<dbReference type="GO" id="GO:0004671">
    <property type="term" value="F:protein C-terminal S-isoprenylcysteine carboxyl O-methyltransferase activity"/>
    <property type="evidence" value="ECO:0007669"/>
    <property type="project" value="InterPro"/>
</dbReference>
<gene>
    <name evidence="6" type="ORF">CIL05_11360</name>
</gene>
<dbReference type="Proteomes" id="UP000218887">
    <property type="component" value="Unassembled WGS sequence"/>
</dbReference>
<evidence type="ECO:0000313" key="7">
    <source>
        <dbReference type="Proteomes" id="UP000218887"/>
    </source>
</evidence>
<name>A0A2A2IDK8_9BACI</name>
<evidence type="ECO:0000256" key="1">
    <source>
        <dbReference type="ARBA" id="ARBA00004141"/>
    </source>
</evidence>
<dbReference type="Gene3D" id="1.20.120.1630">
    <property type="match status" value="1"/>
</dbReference>
<evidence type="ECO:0000256" key="3">
    <source>
        <dbReference type="ARBA" id="ARBA00022989"/>
    </source>
</evidence>
<comment type="caution">
    <text evidence="6">The sequence shown here is derived from an EMBL/GenBank/DDBJ whole genome shotgun (WGS) entry which is preliminary data.</text>
</comment>
<dbReference type="RefSeq" id="WP_095655660.1">
    <property type="nucleotide sequence ID" value="NZ_NPOA01000007.1"/>
</dbReference>